<evidence type="ECO:0000313" key="3">
    <source>
        <dbReference type="Proteomes" id="UP000238164"/>
    </source>
</evidence>
<dbReference type="GO" id="GO:0005524">
    <property type="term" value="F:ATP binding"/>
    <property type="evidence" value="ECO:0007669"/>
    <property type="project" value="InterPro"/>
</dbReference>
<dbReference type="PANTHER" id="PTHR10803">
    <property type="entry name" value="ARSENICAL PUMP-DRIVING ATPASE ARSENITE-TRANSLOCATING ATPASE"/>
    <property type="match status" value="1"/>
</dbReference>
<dbReference type="CDD" id="cd02035">
    <property type="entry name" value="ArsA"/>
    <property type="match status" value="1"/>
</dbReference>
<accession>A0A2N9JL55</accession>
<evidence type="ECO:0000313" key="2">
    <source>
        <dbReference type="EMBL" id="SPD88506.1"/>
    </source>
</evidence>
<dbReference type="Pfam" id="PF02374">
    <property type="entry name" value="ArsA_ATPase"/>
    <property type="match status" value="1"/>
</dbReference>
<dbReference type="Gene3D" id="3.40.50.300">
    <property type="entry name" value="P-loop containing nucleotide triphosphate hydrolases"/>
    <property type="match status" value="1"/>
</dbReference>
<dbReference type="InterPro" id="IPR025723">
    <property type="entry name" value="ArsA/GET3_ATPase-like"/>
</dbReference>
<organism evidence="2 3">
    <name type="scientific">Micropruina glycogenica</name>
    <dbReference type="NCBI Taxonomy" id="75385"/>
    <lineage>
        <taxon>Bacteria</taxon>
        <taxon>Bacillati</taxon>
        <taxon>Actinomycetota</taxon>
        <taxon>Actinomycetes</taxon>
        <taxon>Propionibacteriales</taxon>
        <taxon>Nocardioidaceae</taxon>
        <taxon>Micropruina</taxon>
    </lineage>
</organism>
<dbReference type="PANTHER" id="PTHR10803:SF26">
    <property type="entry name" value="ANION TRANSPORTER ATPASE-RELATED"/>
    <property type="match status" value="1"/>
</dbReference>
<dbReference type="InterPro" id="IPR016300">
    <property type="entry name" value="ATPase_ArsA/GET3"/>
</dbReference>
<dbReference type="Proteomes" id="UP000238164">
    <property type="component" value="Chromosome 1"/>
</dbReference>
<gene>
    <name evidence="2" type="ORF">MPLG2_3476</name>
</gene>
<name>A0A2N9JL55_9ACTN</name>
<protein>
    <submittedName>
        <fullName evidence="2">ATPase</fullName>
    </submittedName>
</protein>
<dbReference type="KEGG" id="mgg:MPLG2_3476"/>
<feature type="domain" description="ArsA/GET3 Anion-transporting ATPase-like" evidence="1">
    <location>
        <begin position="16"/>
        <end position="173"/>
    </location>
</feature>
<reference evidence="2 3" key="1">
    <citation type="submission" date="2018-02" db="EMBL/GenBank/DDBJ databases">
        <authorList>
            <person name="Cohen D.B."/>
            <person name="Kent A.D."/>
        </authorList>
    </citation>
    <scope>NUCLEOTIDE SEQUENCE [LARGE SCALE GENOMIC DNA]</scope>
    <source>
        <strain evidence="2">1</strain>
    </source>
</reference>
<dbReference type="OrthoDB" id="5490584at2"/>
<dbReference type="GO" id="GO:0016887">
    <property type="term" value="F:ATP hydrolysis activity"/>
    <property type="evidence" value="ECO:0007669"/>
    <property type="project" value="InterPro"/>
</dbReference>
<proteinExistence type="predicted"/>
<dbReference type="SUPFAM" id="SSF52540">
    <property type="entry name" value="P-loop containing nucleoside triphosphate hydrolases"/>
    <property type="match status" value="1"/>
</dbReference>
<dbReference type="AlphaFoldDB" id="A0A2N9JL55"/>
<evidence type="ECO:0000259" key="1">
    <source>
        <dbReference type="Pfam" id="PF02374"/>
    </source>
</evidence>
<sequence length="362" mass="38527">MTAFVPDQLLTDPRLRLLFCVGTGGVGKTTLSAALAVRAAQLGRKVVVVTIDPARRLAQAMGLDDLAHEPTPVPLSDAVGSLEAMMLDVRHAFDQALAAQNTPEDAERIKANPFYQALAEAFSGTQEYVAMEKVGELSRRAEQAGTWDLIVVDTPPSASALDFLDGPNRLEALAHNPLLRVALGLPRGPFAFLDAGAALATKALDSILGGRLFGDLRTFLRVFERAVLGFEANATQTRTLLKSDRAAFVVVAAPRPTPVGEAVALARRLRHDGLPLRGVVINQVTPVAPTSAEALAAADLHADQAQQQVLAHHRRAQQRRAAERAAGRPLYDIGVPVAEVALAPGGVSDLRSLSELWLGLQQ</sequence>
<dbReference type="EMBL" id="LT985188">
    <property type="protein sequence ID" value="SPD88506.1"/>
    <property type="molecule type" value="Genomic_DNA"/>
</dbReference>
<keyword evidence="3" id="KW-1185">Reference proteome</keyword>
<dbReference type="RefSeq" id="WP_105186997.1">
    <property type="nucleotide sequence ID" value="NZ_BAAAGO010000001.1"/>
</dbReference>
<dbReference type="InterPro" id="IPR027417">
    <property type="entry name" value="P-loop_NTPase"/>
</dbReference>